<gene>
    <name evidence="1" type="ORF">E5676_scaffold83126G00010</name>
</gene>
<evidence type="ECO:0000313" key="2">
    <source>
        <dbReference type="Proteomes" id="UP000321947"/>
    </source>
</evidence>
<comment type="caution">
    <text evidence="1">The sequence shown here is derived from an EMBL/GenBank/DDBJ whole genome shotgun (WGS) entry which is preliminary data.</text>
</comment>
<evidence type="ECO:0008006" key="3">
    <source>
        <dbReference type="Google" id="ProtNLM"/>
    </source>
</evidence>
<protein>
    <recommendedName>
        <fullName evidence="3">Envelope-like protein</fullName>
    </recommendedName>
</protein>
<sequence length="195" mass="21327">MKTINVVVNDSEQTYKQTDDDDELAPKVTIVPEVTVADALVADTRVVVSKVLPHEDVIAYHRKNLKCISKRSPLSVHDKHFADNAVENVETAPVDEPFTSAHSDERSSSEDIFVPTPGHPSITNKVGQSERFPPVKSLVRVDSSVDDQCSVSDLDLVGDSTVNLGGNIVIYANENLTKHVDAHDKPTENYAPDNV</sequence>
<reference evidence="1 2" key="1">
    <citation type="submission" date="2019-08" db="EMBL/GenBank/DDBJ databases">
        <title>Draft genome sequences of two oriental melons (Cucumis melo L. var makuwa).</title>
        <authorList>
            <person name="Kwon S.-Y."/>
        </authorList>
    </citation>
    <scope>NUCLEOTIDE SEQUENCE [LARGE SCALE GENOMIC DNA]</scope>
    <source>
        <strain evidence="2">cv. Chang Bougi</strain>
        <tissue evidence="1">Leaf</tissue>
    </source>
</reference>
<name>A0A5D3DH34_CUCMM</name>
<evidence type="ECO:0000313" key="1">
    <source>
        <dbReference type="EMBL" id="TYK22922.1"/>
    </source>
</evidence>
<proteinExistence type="predicted"/>
<dbReference type="AlphaFoldDB" id="A0A5D3DH34"/>
<accession>A0A5D3DH34</accession>
<organism evidence="1 2">
    <name type="scientific">Cucumis melo var. makuwa</name>
    <name type="common">Oriental melon</name>
    <dbReference type="NCBI Taxonomy" id="1194695"/>
    <lineage>
        <taxon>Eukaryota</taxon>
        <taxon>Viridiplantae</taxon>
        <taxon>Streptophyta</taxon>
        <taxon>Embryophyta</taxon>
        <taxon>Tracheophyta</taxon>
        <taxon>Spermatophyta</taxon>
        <taxon>Magnoliopsida</taxon>
        <taxon>eudicotyledons</taxon>
        <taxon>Gunneridae</taxon>
        <taxon>Pentapetalae</taxon>
        <taxon>rosids</taxon>
        <taxon>fabids</taxon>
        <taxon>Cucurbitales</taxon>
        <taxon>Cucurbitaceae</taxon>
        <taxon>Benincaseae</taxon>
        <taxon>Cucumis</taxon>
    </lineage>
</organism>
<dbReference type="Proteomes" id="UP000321947">
    <property type="component" value="Unassembled WGS sequence"/>
</dbReference>
<dbReference type="EMBL" id="SSTD01004724">
    <property type="protein sequence ID" value="TYK22922.1"/>
    <property type="molecule type" value="Genomic_DNA"/>
</dbReference>